<dbReference type="RefSeq" id="WP_148595618.1">
    <property type="nucleotide sequence ID" value="NZ_CP042997.1"/>
</dbReference>
<dbReference type="PROSITE" id="PS51352">
    <property type="entry name" value="THIOREDOXIN_2"/>
    <property type="match status" value="1"/>
</dbReference>
<reference evidence="6 7" key="1">
    <citation type="submission" date="2019-08" db="EMBL/GenBank/DDBJ databases">
        <title>Deep-cultivation of Planctomycetes and their phenomic and genomic characterization uncovers novel biology.</title>
        <authorList>
            <person name="Wiegand S."/>
            <person name="Jogler M."/>
            <person name="Boedeker C."/>
            <person name="Pinto D."/>
            <person name="Vollmers J."/>
            <person name="Rivas-Marin E."/>
            <person name="Kohn T."/>
            <person name="Peeters S.H."/>
            <person name="Heuer A."/>
            <person name="Rast P."/>
            <person name="Oberbeckmann S."/>
            <person name="Bunk B."/>
            <person name="Jeske O."/>
            <person name="Meyerdierks A."/>
            <person name="Storesund J.E."/>
            <person name="Kallscheuer N."/>
            <person name="Luecker S."/>
            <person name="Lage O.M."/>
            <person name="Pohl T."/>
            <person name="Merkel B.J."/>
            <person name="Hornburger P."/>
            <person name="Mueller R.-W."/>
            <person name="Bruemmer F."/>
            <person name="Labrenz M."/>
            <person name="Spormann A.M."/>
            <person name="Op den Camp H."/>
            <person name="Overmann J."/>
            <person name="Amann R."/>
            <person name="Jetten M.S.M."/>
            <person name="Mascher T."/>
            <person name="Medema M.H."/>
            <person name="Devos D.P."/>
            <person name="Kaster A.-K."/>
            <person name="Ovreas L."/>
            <person name="Rohde M."/>
            <person name="Galperin M.Y."/>
            <person name="Jogler C."/>
        </authorList>
    </citation>
    <scope>NUCLEOTIDE SEQUENCE [LARGE SCALE GENOMIC DNA]</scope>
    <source>
        <strain evidence="6 7">OJF2</strain>
    </source>
</reference>
<dbReference type="InterPro" id="IPR036249">
    <property type="entry name" value="Thioredoxin-like_sf"/>
</dbReference>
<dbReference type="AlphaFoldDB" id="A0A5B9W706"/>
<keyword evidence="7" id="KW-1185">Reference proteome</keyword>
<dbReference type="InterPro" id="IPR013766">
    <property type="entry name" value="Thioredoxin_domain"/>
</dbReference>
<dbReference type="Pfam" id="PF09865">
    <property type="entry name" value="DUF2092"/>
    <property type="match status" value="1"/>
</dbReference>
<dbReference type="PANTHER" id="PTHR42852:SF6">
    <property type="entry name" value="THIOL:DISULFIDE INTERCHANGE PROTEIN DSBE"/>
    <property type="match status" value="1"/>
</dbReference>
<dbReference type="Gene3D" id="2.50.20.10">
    <property type="entry name" value="Lipoprotein localisation LolA/LolB/LppX"/>
    <property type="match status" value="1"/>
</dbReference>
<evidence type="ECO:0000256" key="1">
    <source>
        <dbReference type="ARBA" id="ARBA00004196"/>
    </source>
</evidence>
<gene>
    <name evidence="6" type="primary">resA_10</name>
    <name evidence="6" type="ORF">OJF2_44320</name>
</gene>
<dbReference type="InterPro" id="IPR000866">
    <property type="entry name" value="AhpC/TSA"/>
</dbReference>
<dbReference type="KEGG" id="agv:OJF2_44320"/>
<feature type="domain" description="Thioredoxin" evidence="5">
    <location>
        <begin position="285"/>
        <end position="428"/>
    </location>
</feature>
<evidence type="ECO:0000313" key="6">
    <source>
        <dbReference type="EMBL" id="QEH35875.1"/>
    </source>
</evidence>
<keyword evidence="2" id="KW-0201">Cytochrome c-type biogenesis</keyword>
<dbReference type="InterPro" id="IPR019207">
    <property type="entry name" value="DUF2092"/>
</dbReference>
<evidence type="ECO:0000313" key="7">
    <source>
        <dbReference type="Proteomes" id="UP000324233"/>
    </source>
</evidence>
<name>A0A5B9W706_9BACT</name>
<sequence length="435" mass="48328">MHANRFPRSARIGARSAILLAHGAFWFLLAAAVQSAGVGAAPFPDEPAAHAAYDRMNDAMRRARSLSYTSRYGRESGGVVRNSCSYRIWLKKPNYFRMETRSDEGEPGGNLVGDGANLWIYWPRGRPKWQLVAESDADSKTRFTSYMTRPAPEGGHSILHEAPLLGGGMGFPILDASAFHGHVDSIRRYLDAVRGVGSETIRGEDCDGIELSFMDGQRTWRLWLSRRDHLPRRMEEVVRVKSEIITREEWSSVEIDREIPDATFAWTPPAGWTEWRLPDDEGALLKPGSKAPDFDLASVDGGRIRLSDFRGKAVWICFWRLGCPPCREELPHLQSVYSGHKDRGLVVLGVNVSDDREIVRDFLRERGVTFPNVLDTSPTAEQTWSRAYGVGAIPVNYLIDRDGVVVDAWIGYVKDAARADSALKSLGVGVAGGGR</sequence>
<dbReference type="Proteomes" id="UP000324233">
    <property type="component" value="Chromosome"/>
</dbReference>
<keyword evidence="4" id="KW-0676">Redox-active center</keyword>
<dbReference type="Pfam" id="PF00578">
    <property type="entry name" value="AhpC-TSA"/>
    <property type="match status" value="1"/>
</dbReference>
<dbReference type="PANTHER" id="PTHR42852">
    <property type="entry name" value="THIOL:DISULFIDE INTERCHANGE PROTEIN DSBE"/>
    <property type="match status" value="1"/>
</dbReference>
<dbReference type="GO" id="GO:0017004">
    <property type="term" value="P:cytochrome complex assembly"/>
    <property type="evidence" value="ECO:0007669"/>
    <property type="project" value="UniProtKB-KW"/>
</dbReference>
<protein>
    <submittedName>
        <fullName evidence="6">Thiol-disulfide oxidoreductase ResA</fullName>
    </submittedName>
</protein>
<dbReference type="EMBL" id="CP042997">
    <property type="protein sequence ID" value="QEH35875.1"/>
    <property type="molecule type" value="Genomic_DNA"/>
</dbReference>
<dbReference type="GO" id="GO:0016491">
    <property type="term" value="F:oxidoreductase activity"/>
    <property type="evidence" value="ECO:0007669"/>
    <property type="project" value="InterPro"/>
</dbReference>
<dbReference type="OrthoDB" id="261881at2"/>
<evidence type="ECO:0000256" key="2">
    <source>
        <dbReference type="ARBA" id="ARBA00022748"/>
    </source>
</evidence>
<accession>A0A5B9W706</accession>
<keyword evidence="3" id="KW-1015">Disulfide bond</keyword>
<dbReference type="Gene3D" id="3.40.30.10">
    <property type="entry name" value="Glutaredoxin"/>
    <property type="match status" value="1"/>
</dbReference>
<comment type="subcellular location">
    <subcellularLocation>
        <location evidence="1">Cell envelope</location>
    </subcellularLocation>
</comment>
<dbReference type="GO" id="GO:0016209">
    <property type="term" value="F:antioxidant activity"/>
    <property type="evidence" value="ECO:0007669"/>
    <property type="project" value="InterPro"/>
</dbReference>
<organism evidence="6 7">
    <name type="scientific">Aquisphaera giovannonii</name>
    <dbReference type="NCBI Taxonomy" id="406548"/>
    <lineage>
        <taxon>Bacteria</taxon>
        <taxon>Pseudomonadati</taxon>
        <taxon>Planctomycetota</taxon>
        <taxon>Planctomycetia</taxon>
        <taxon>Isosphaerales</taxon>
        <taxon>Isosphaeraceae</taxon>
        <taxon>Aquisphaera</taxon>
    </lineage>
</organism>
<evidence type="ECO:0000259" key="5">
    <source>
        <dbReference type="PROSITE" id="PS51352"/>
    </source>
</evidence>
<evidence type="ECO:0000256" key="4">
    <source>
        <dbReference type="ARBA" id="ARBA00023284"/>
    </source>
</evidence>
<dbReference type="InterPro" id="IPR050553">
    <property type="entry name" value="Thioredoxin_ResA/DsbE_sf"/>
</dbReference>
<dbReference type="SUPFAM" id="SSF52833">
    <property type="entry name" value="Thioredoxin-like"/>
    <property type="match status" value="1"/>
</dbReference>
<dbReference type="GO" id="GO:0030313">
    <property type="term" value="C:cell envelope"/>
    <property type="evidence" value="ECO:0007669"/>
    <property type="project" value="UniProtKB-SubCell"/>
</dbReference>
<dbReference type="CDD" id="cd02966">
    <property type="entry name" value="TlpA_like_family"/>
    <property type="match status" value="1"/>
</dbReference>
<evidence type="ECO:0000256" key="3">
    <source>
        <dbReference type="ARBA" id="ARBA00023157"/>
    </source>
</evidence>
<proteinExistence type="predicted"/>